<keyword evidence="21" id="KW-1185">Reference proteome</keyword>
<comment type="caution">
    <text evidence="13">Lacks conserved residue(s) required for the propagation of feature annotation.</text>
</comment>
<evidence type="ECO:0000256" key="8">
    <source>
        <dbReference type="ARBA" id="ARBA00022889"/>
    </source>
</evidence>
<evidence type="ECO:0000256" key="18">
    <source>
        <dbReference type="SAM" id="SignalP"/>
    </source>
</evidence>
<dbReference type="PROSITE" id="PS50026">
    <property type="entry name" value="EGF_3"/>
    <property type="match status" value="1"/>
</dbReference>
<dbReference type="PROSITE" id="PS00232">
    <property type="entry name" value="CADHERIN_1"/>
    <property type="match status" value="2"/>
</dbReference>
<dbReference type="InterPro" id="IPR027397">
    <property type="entry name" value="Catenin-bd_sf"/>
</dbReference>
<evidence type="ECO:0000259" key="19">
    <source>
        <dbReference type="PROSITE" id="PS50026"/>
    </source>
</evidence>
<dbReference type="GO" id="GO:0005509">
    <property type="term" value="F:calcium ion binding"/>
    <property type="evidence" value="ECO:0007669"/>
    <property type="project" value="UniProtKB-UniRule"/>
</dbReference>
<feature type="region of interest" description="Disordered" evidence="16">
    <location>
        <begin position="1572"/>
        <end position="1599"/>
    </location>
</feature>
<evidence type="ECO:0000256" key="1">
    <source>
        <dbReference type="ARBA" id="ARBA00004251"/>
    </source>
</evidence>
<dbReference type="GO" id="GO:0016477">
    <property type="term" value="P:cell migration"/>
    <property type="evidence" value="ECO:0007669"/>
    <property type="project" value="TreeGrafter"/>
</dbReference>
<feature type="domain" description="Cadherin" evidence="20">
    <location>
        <begin position="1213"/>
        <end position="1312"/>
    </location>
</feature>
<evidence type="ECO:0000256" key="14">
    <source>
        <dbReference type="RuleBase" id="RU003318"/>
    </source>
</evidence>
<dbReference type="Gene3D" id="2.60.40.60">
    <property type="entry name" value="Cadherins"/>
    <property type="match status" value="10"/>
</dbReference>
<keyword evidence="7 12" id="KW-0106">Calcium</keyword>
<evidence type="ECO:0000256" key="9">
    <source>
        <dbReference type="ARBA" id="ARBA00022989"/>
    </source>
</evidence>
<feature type="domain" description="Cadherin" evidence="20">
    <location>
        <begin position="1100"/>
        <end position="1212"/>
    </location>
</feature>
<dbReference type="GO" id="GO:0016342">
    <property type="term" value="C:catenin complex"/>
    <property type="evidence" value="ECO:0007669"/>
    <property type="project" value="TreeGrafter"/>
</dbReference>
<comment type="function">
    <text evidence="15">Cadherins are calcium-dependent cell adhesion proteins.</text>
</comment>
<keyword evidence="2" id="KW-1003">Cell membrane</keyword>
<evidence type="ECO:0000256" key="16">
    <source>
        <dbReference type="SAM" id="MobiDB-lite"/>
    </source>
</evidence>
<keyword evidence="13" id="KW-0245">EGF-like domain</keyword>
<evidence type="ECO:0000259" key="20">
    <source>
        <dbReference type="PROSITE" id="PS50268"/>
    </source>
</evidence>
<organism evidence="21 22">
    <name type="scientific">Crassostrea virginica</name>
    <name type="common">Eastern oyster</name>
    <dbReference type="NCBI Taxonomy" id="6565"/>
    <lineage>
        <taxon>Eukaryota</taxon>
        <taxon>Metazoa</taxon>
        <taxon>Spiralia</taxon>
        <taxon>Lophotrochozoa</taxon>
        <taxon>Mollusca</taxon>
        <taxon>Bivalvia</taxon>
        <taxon>Autobranchia</taxon>
        <taxon>Pteriomorphia</taxon>
        <taxon>Ostreida</taxon>
        <taxon>Ostreoidea</taxon>
        <taxon>Ostreidae</taxon>
        <taxon>Crassostrea</taxon>
    </lineage>
</organism>
<feature type="signal peptide" evidence="18">
    <location>
        <begin position="1"/>
        <end position="20"/>
    </location>
</feature>
<feature type="domain" description="Cadherin" evidence="20">
    <location>
        <begin position="764"/>
        <end position="873"/>
    </location>
</feature>
<feature type="domain" description="Cadherin" evidence="20">
    <location>
        <begin position="657"/>
        <end position="761"/>
    </location>
</feature>
<dbReference type="Pfam" id="PF01049">
    <property type="entry name" value="CADH_Y-type_LIR"/>
    <property type="match status" value="1"/>
</dbReference>
<dbReference type="OrthoDB" id="6079678at2759"/>
<name>A0A8B8ECA7_CRAVI</name>
<dbReference type="InterPro" id="IPR015919">
    <property type="entry name" value="Cadherin-like_sf"/>
</dbReference>
<dbReference type="GO" id="GO:0000902">
    <property type="term" value="P:cell morphogenesis"/>
    <property type="evidence" value="ECO:0007669"/>
    <property type="project" value="TreeGrafter"/>
</dbReference>
<keyword evidence="9 17" id="KW-1133">Transmembrane helix</keyword>
<dbReference type="FunFam" id="2.60.40.60:FF:000020">
    <property type="entry name" value="Dachsous cadherin-related 1b"/>
    <property type="match status" value="1"/>
</dbReference>
<dbReference type="GO" id="GO:0045296">
    <property type="term" value="F:cadherin binding"/>
    <property type="evidence" value="ECO:0007669"/>
    <property type="project" value="TreeGrafter"/>
</dbReference>
<evidence type="ECO:0000256" key="2">
    <source>
        <dbReference type="ARBA" id="ARBA00022475"/>
    </source>
</evidence>
<feature type="disulfide bond" evidence="13">
    <location>
        <begin position="1464"/>
        <end position="1473"/>
    </location>
</feature>
<dbReference type="FunFam" id="4.10.900.10:FF:000001">
    <property type="entry name" value="Cadherin 2"/>
    <property type="match status" value="1"/>
</dbReference>
<evidence type="ECO:0000256" key="17">
    <source>
        <dbReference type="SAM" id="Phobius"/>
    </source>
</evidence>
<dbReference type="Gene3D" id="4.10.900.10">
    <property type="entry name" value="TCF3-CBD (Catenin binding domain)"/>
    <property type="match status" value="1"/>
</dbReference>
<dbReference type="RefSeq" id="XP_022337755.1">
    <property type="nucleotide sequence ID" value="XM_022482047.1"/>
</dbReference>
<dbReference type="CDD" id="cd11304">
    <property type="entry name" value="Cadherin_repeat"/>
    <property type="match status" value="9"/>
</dbReference>
<dbReference type="GO" id="GO:0007156">
    <property type="term" value="P:homophilic cell adhesion via plasma membrane adhesion molecules"/>
    <property type="evidence" value="ECO:0007669"/>
    <property type="project" value="InterPro"/>
</dbReference>
<evidence type="ECO:0000256" key="10">
    <source>
        <dbReference type="ARBA" id="ARBA00023136"/>
    </source>
</evidence>
<evidence type="ECO:0000313" key="21">
    <source>
        <dbReference type="Proteomes" id="UP000694844"/>
    </source>
</evidence>
<feature type="domain" description="Cadherin" evidence="20">
    <location>
        <begin position="889"/>
        <end position="992"/>
    </location>
</feature>
<dbReference type="GO" id="GO:0034332">
    <property type="term" value="P:adherens junction organization"/>
    <property type="evidence" value="ECO:0007669"/>
    <property type="project" value="TreeGrafter"/>
</dbReference>
<comment type="subcellular location">
    <subcellularLocation>
        <location evidence="1 14">Cell membrane</location>
        <topology evidence="1 14">Single-pass type I membrane protein</topology>
    </subcellularLocation>
</comment>
<accession>A0A8B8ECA7</accession>
<dbReference type="SMART" id="SM00181">
    <property type="entry name" value="EGF"/>
    <property type="match status" value="1"/>
</dbReference>
<dbReference type="SUPFAM" id="SSF49313">
    <property type="entry name" value="Cadherin-like"/>
    <property type="match status" value="8"/>
</dbReference>
<feature type="domain" description="Cadherin" evidence="20">
    <location>
        <begin position="442"/>
        <end position="554"/>
    </location>
</feature>
<proteinExistence type="predicted"/>
<dbReference type="InterPro" id="IPR000742">
    <property type="entry name" value="EGF"/>
</dbReference>
<feature type="domain" description="Cadherin" evidence="20">
    <location>
        <begin position="555"/>
        <end position="657"/>
    </location>
</feature>
<reference evidence="22" key="1">
    <citation type="submission" date="2025-08" db="UniProtKB">
        <authorList>
            <consortium name="RefSeq"/>
        </authorList>
    </citation>
    <scope>IDENTIFICATION</scope>
    <source>
        <tissue evidence="22">Whole sample</tissue>
    </source>
</reference>
<feature type="domain" description="Cadherin" evidence="20">
    <location>
        <begin position="341"/>
        <end position="446"/>
    </location>
</feature>
<feature type="domain" description="EGF-like" evidence="19">
    <location>
        <begin position="1433"/>
        <end position="1474"/>
    </location>
</feature>
<keyword evidence="8 14" id="KW-0130">Cell adhesion</keyword>
<keyword evidence="5 18" id="KW-0732">Signal</keyword>
<evidence type="ECO:0000256" key="12">
    <source>
        <dbReference type="PROSITE-ProRule" id="PRU00043"/>
    </source>
</evidence>
<protein>
    <submittedName>
        <fullName evidence="22">Neural-cadherin-like</fullName>
    </submittedName>
</protein>
<feature type="compositionally biased region" description="Polar residues" evidence="16">
    <location>
        <begin position="1580"/>
        <end position="1594"/>
    </location>
</feature>
<dbReference type="InterPro" id="IPR000233">
    <property type="entry name" value="Cadherin_Y-type_LIR"/>
</dbReference>
<keyword evidence="3 14" id="KW-0812">Transmembrane</keyword>
<evidence type="ECO:0000256" key="11">
    <source>
        <dbReference type="ARBA" id="ARBA00023180"/>
    </source>
</evidence>
<dbReference type="InterPro" id="IPR002126">
    <property type="entry name" value="Cadherin-like_dom"/>
</dbReference>
<dbReference type="GO" id="GO:0008013">
    <property type="term" value="F:beta-catenin binding"/>
    <property type="evidence" value="ECO:0007669"/>
    <property type="project" value="TreeGrafter"/>
</dbReference>
<evidence type="ECO:0000256" key="5">
    <source>
        <dbReference type="ARBA" id="ARBA00022729"/>
    </source>
</evidence>
<dbReference type="SMART" id="SM00112">
    <property type="entry name" value="CA"/>
    <property type="match status" value="10"/>
</dbReference>
<dbReference type="GO" id="GO:0005912">
    <property type="term" value="C:adherens junction"/>
    <property type="evidence" value="ECO:0007669"/>
    <property type="project" value="TreeGrafter"/>
</dbReference>
<gene>
    <name evidence="22" type="primary">LOC111133568</name>
</gene>
<feature type="chain" id="PRO_5034319520" evidence="18">
    <location>
        <begin position="21"/>
        <end position="1674"/>
    </location>
</feature>
<dbReference type="PANTHER" id="PTHR24027">
    <property type="entry name" value="CADHERIN-23"/>
    <property type="match status" value="1"/>
</dbReference>
<dbReference type="InterPro" id="IPR020894">
    <property type="entry name" value="Cadherin_CS"/>
</dbReference>
<feature type="domain" description="Cadherin" evidence="20">
    <location>
        <begin position="1331"/>
        <end position="1427"/>
    </location>
</feature>
<dbReference type="GeneID" id="111133568"/>
<keyword evidence="13" id="KW-1015">Disulfide bond</keyword>
<dbReference type="PRINTS" id="PR00205">
    <property type="entry name" value="CADHERIN"/>
</dbReference>
<dbReference type="Pfam" id="PF00028">
    <property type="entry name" value="Cadherin"/>
    <property type="match status" value="5"/>
</dbReference>
<keyword evidence="10 17" id="KW-0472">Membrane</keyword>
<dbReference type="GO" id="GO:0016339">
    <property type="term" value="P:calcium-dependent cell-cell adhesion via plasma membrane cell adhesion molecules"/>
    <property type="evidence" value="ECO:0007669"/>
    <property type="project" value="TreeGrafter"/>
</dbReference>
<dbReference type="CDD" id="cd00054">
    <property type="entry name" value="EGF_CA"/>
    <property type="match status" value="1"/>
</dbReference>
<evidence type="ECO:0000256" key="7">
    <source>
        <dbReference type="ARBA" id="ARBA00022837"/>
    </source>
</evidence>
<evidence type="ECO:0000256" key="6">
    <source>
        <dbReference type="ARBA" id="ARBA00022737"/>
    </source>
</evidence>
<dbReference type="PROSITE" id="PS01186">
    <property type="entry name" value="EGF_2"/>
    <property type="match status" value="1"/>
</dbReference>
<evidence type="ECO:0000313" key="22">
    <source>
        <dbReference type="RefSeq" id="XP_022337755.1"/>
    </source>
</evidence>
<dbReference type="Proteomes" id="UP000694844">
    <property type="component" value="Chromosome 5"/>
</dbReference>
<feature type="domain" description="Cadherin" evidence="20">
    <location>
        <begin position="220"/>
        <end position="338"/>
    </location>
</feature>
<evidence type="ECO:0000256" key="15">
    <source>
        <dbReference type="RuleBase" id="RU004357"/>
    </source>
</evidence>
<dbReference type="PROSITE" id="PS50268">
    <property type="entry name" value="CADHERIN_2"/>
    <property type="match status" value="10"/>
</dbReference>
<keyword evidence="11" id="KW-0325">Glycoprotein</keyword>
<evidence type="ECO:0000256" key="3">
    <source>
        <dbReference type="ARBA" id="ARBA00022692"/>
    </source>
</evidence>
<dbReference type="KEGG" id="cvn:111133568"/>
<evidence type="ECO:0000256" key="4">
    <source>
        <dbReference type="ARBA" id="ARBA00022723"/>
    </source>
</evidence>
<keyword evidence="4" id="KW-0479">Metal-binding</keyword>
<dbReference type="PANTHER" id="PTHR24027:SF422">
    <property type="entry name" value="CADHERIN DOMAIN-CONTAINING PROTEIN"/>
    <property type="match status" value="1"/>
</dbReference>
<keyword evidence="6" id="KW-0677">Repeat</keyword>
<sequence>MAAFIRLALGVVLCFPWCLTINVIEVNIPLTAIKGDIVAKCGCSEFECSVSNNQNSQGFEISKNGNILLTKDAVNFEQQIHPVLVYVQGNCYLNMDREQNFVFNFVDFASTMSMHKHILRSSMLNDSPALVGTVASLSPVASENDQIQAFNLLGPWSEHFKVKVNNVNEVMIVKEPKFLQNESFATLLFILEIKSEELIQYYYIEVFIGFDIEDSEDRYLDEEQESHLVQKRQISTIVPTNVLKNISVYENNTGVLFNIQEGQQPANRLSFEITKTTPEDIFLILEDGNVTLKDGSYLDYDKGHRMFEIHIEAKSPSQATHYLVRLEVLDSNDEPPVFLNQPRPFLSTVRGDSPTGSVVYTLNASDPDTGSSLRFYKNESMDFDVNENTGEITTSRTLNGVNDTVGTDYVINVYVSDIAAPILQTTDATVTVRMGQRGPQFYSPSYSASLRDDNEIGLVIPMVDESGTPSPIQSLNFQADMNGVTSYSVYDSVTTVSDKFAISPEGNLKVLKKLLLGVDPPEYSLYLQATDSVSGLSTQVNLTVHLLKNFKPIFTLPVYTQTVLENLKINDTVLTVETIAVNNSQHFNFSVDSSVFWVENLNGKGIIRVKSPLDYEAQSNVNYQDHSYTFNVTIVGYNMTSLVVVYVQNINDEPPVFTSSSESTIQDTIGPDRIVMNVKAIDKDGDKVTYRFQDFSSEFQVDRNSGKITIRNALPQDKDSYQLTVIAEDDGSCCDHEGSNHVTTQDIKINVVDSKNYKPQFVDCSSYYNASILEEEPRGTVVLTVSATDPNKGENGVVDYTILSFRDDLTQDFIIEKVNGSGVIKSNVKFDRETLKDILKVTVIAMDHGQPPLSSECSFIVDVIDINDNAPQFLSGENVPGCNGRDEGSVSRDSGVGDVALNIRAFDIDTDENAQVVYSLLDNPGNYFGIMTDSGIISVNGNLSNAPERVTLQVLASDKGEIPQNTTTSVVIVISNSTITKMWPSDKNNPDLVVNDNTRTDALITSVQFGSDITGAKLIVKCQSSDQTDKFKISVPVNDDLRFDLQAAGDFDNEKGTKVVQIRVYKGLGEAQRYEDSFFLFHINDTNNKAPKFVNRENPKIGKIEFSVQEEQNVNEEVGILLAHDEDINPLFNKVMYKTRYNDSNFKVNDISGVVSTLIRFDRESLASDILDLQVIAEDGYPSSIPGQSGPNTGSKALQITIEDINDNPPYFANSSYFFTVPENAPIYTSVGMIKALDKDSEKTSQYTKYSVGDSKYFGVNEITGEIFVAGILFGQANQNITITLMADDGKFSASVTVQIGVMKTYNRRPEFTGNYDINNIVANRNYNDSLFQVTATDPDCSDTCALTYDIVWGDPVIPRVFRIEHSTGEVFLQASLEARQYVFSVKVTDTSSSSRRKKRSLAAKDAYTTVTIQPANCNIHQNANEAGVCECIDYCKNGHLCQNGATCQLNCTVGSQRGYSCLCPPGYSDWDCGVLVEVIADPRTDDGGDNTWLIVLLVVIAVFFVVVILVVAFIIMRRKRVDKDKSMFAYDNDDYDIREDVMDYDEDGAGEDDYAGYDITMIRKPVNMREETSLHKSRTVTTSDKPNTSSGPSTGHLGEFISERLGDAEGDSGAPPYDTLHEYMYEGGGSLAGSLSSINTSSSGGSQDYEYLNEWGPKFARLADMYNTYEDSD</sequence>
<dbReference type="GO" id="GO:0007043">
    <property type="term" value="P:cell-cell junction assembly"/>
    <property type="evidence" value="ECO:0007669"/>
    <property type="project" value="TreeGrafter"/>
</dbReference>
<dbReference type="InterPro" id="IPR039808">
    <property type="entry name" value="Cadherin"/>
</dbReference>
<dbReference type="GO" id="GO:0044331">
    <property type="term" value="P:cell-cell adhesion mediated by cadherin"/>
    <property type="evidence" value="ECO:0007669"/>
    <property type="project" value="TreeGrafter"/>
</dbReference>
<feature type="transmembrane region" description="Helical" evidence="17">
    <location>
        <begin position="1493"/>
        <end position="1517"/>
    </location>
</feature>
<evidence type="ECO:0000256" key="13">
    <source>
        <dbReference type="PROSITE-ProRule" id="PRU00076"/>
    </source>
</evidence>